<evidence type="ECO:0000313" key="2">
    <source>
        <dbReference type="Proteomes" id="UP000070133"/>
    </source>
</evidence>
<reference evidence="1 2" key="1">
    <citation type="submission" date="2015-07" db="EMBL/GenBank/DDBJ databases">
        <title>Comparative genomics of the Sigatoka disease complex on banana suggests a link between parallel evolutionary changes in Pseudocercospora fijiensis and Pseudocercospora eumusae and increased virulence on the banana host.</title>
        <authorList>
            <person name="Chang T.-C."/>
            <person name="Salvucci A."/>
            <person name="Crous P.W."/>
            <person name="Stergiopoulos I."/>
        </authorList>
    </citation>
    <scope>NUCLEOTIDE SEQUENCE [LARGE SCALE GENOMIC DNA]</scope>
    <source>
        <strain evidence="1 2">CBS 114824</strain>
    </source>
</reference>
<dbReference type="EMBL" id="LFZN01000079">
    <property type="protein sequence ID" value="KXT00126.1"/>
    <property type="molecule type" value="Genomic_DNA"/>
</dbReference>
<sequence>MHQLTFATLLRLQYCGKYLKKHCKESETPESKQHPGNMSYATYHPTSTYRAVNMGIPQYEALRDMIKSNAAMVFPFLGKKYSAPEDFDIIISYNVTKKKGFFSYTSRSYNASLVYGPHHERNIAAVGRAANNYEEALDELLQTLCAALGHNEVNSVQRRGEFVRATQHDAGDVDTELAKHGRR</sequence>
<evidence type="ECO:0000313" key="1">
    <source>
        <dbReference type="EMBL" id="KXT00126.1"/>
    </source>
</evidence>
<dbReference type="OrthoDB" id="10350053at2759"/>
<name>A0A139HCH6_9PEZI</name>
<protein>
    <submittedName>
        <fullName evidence="1">Uncharacterized protein</fullName>
    </submittedName>
</protein>
<keyword evidence="2" id="KW-1185">Reference proteome</keyword>
<organism evidence="1 2">
    <name type="scientific">Pseudocercospora eumusae</name>
    <dbReference type="NCBI Taxonomy" id="321146"/>
    <lineage>
        <taxon>Eukaryota</taxon>
        <taxon>Fungi</taxon>
        <taxon>Dikarya</taxon>
        <taxon>Ascomycota</taxon>
        <taxon>Pezizomycotina</taxon>
        <taxon>Dothideomycetes</taxon>
        <taxon>Dothideomycetidae</taxon>
        <taxon>Mycosphaerellales</taxon>
        <taxon>Mycosphaerellaceae</taxon>
        <taxon>Pseudocercospora</taxon>
    </lineage>
</organism>
<dbReference type="AlphaFoldDB" id="A0A139HCH6"/>
<gene>
    <name evidence="1" type="ORF">AC578_3279</name>
</gene>
<dbReference type="Proteomes" id="UP000070133">
    <property type="component" value="Unassembled WGS sequence"/>
</dbReference>
<proteinExistence type="predicted"/>
<comment type="caution">
    <text evidence="1">The sequence shown here is derived from an EMBL/GenBank/DDBJ whole genome shotgun (WGS) entry which is preliminary data.</text>
</comment>
<accession>A0A139HCH6</accession>